<evidence type="ECO:0000256" key="2">
    <source>
        <dbReference type="SAM" id="Phobius"/>
    </source>
</evidence>
<feature type="compositionally biased region" description="Polar residues" evidence="1">
    <location>
        <begin position="121"/>
        <end position="131"/>
    </location>
</feature>
<evidence type="ECO:0000256" key="1">
    <source>
        <dbReference type="SAM" id="MobiDB-lite"/>
    </source>
</evidence>
<protein>
    <recommendedName>
        <fullName evidence="5">Transmembrane protein</fullName>
    </recommendedName>
</protein>
<organism evidence="3 4">
    <name type="scientific">Brassica napus</name>
    <name type="common">Rape</name>
    <dbReference type="NCBI Taxonomy" id="3708"/>
    <lineage>
        <taxon>Eukaryota</taxon>
        <taxon>Viridiplantae</taxon>
        <taxon>Streptophyta</taxon>
        <taxon>Embryophyta</taxon>
        <taxon>Tracheophyta</taxon>
        <taxon>Spermatophyta</taxon>
        <taxon>Magnoliopsida</taxon>
        <taxon>eudicotyledons</taxon>
        <taxon>Gunneridae</taxon>
        <taxon>Pentapetalae</taxon>
        <taxon>rosids</taxon>
        <taxon>malvids</taxon>
        <taxon>Brassicales</taxon>
        <taxon>Brassicaceae</taxon>
        <taxon>Brassiceae</taxon>
        <taxon>Brassica</taxon>
    </lineage>
</organism>
<name>A0ABQ7Z5S7_BRANA</name>
<evidence type="ECO:0000313" key="3">
    <source>
        <dbReference type="EMBL" id="KAH0875452.1"/>
    </source>
</evidence>
<sequence>MTSFSGAGQGVSRRRRDSQLPVHLCLLFIAMFFSYFLLCVSPFIKLLLCALSLEVFSAAAVQCFSGKSPDVFFTGDCRTSLGASASSVQIPVRTPYSQRSRLFLSPGTDELFHPPFEAPLTPSNTRSGSSP</sequence>
<evidence type="ECO:0008006" key="5">
    <source>
        <dbReference type="Google" id="ProtNLM"/>
    </source>
</evidence>
<keyword evidence="2" id="KW-0812">Transmembrane</keyword>
<accession>A0ABQ7Z5S7</accession>
<comment type="caution">
    <text evidence="3">The sequence shown here is derived from an EMBL/GenBank/DDBJ whole genome shotgun (WGS) entry which is preliminary data.</text>
</comment>
<feature type="transmembrane region" description="Helical" evidence="2">
    <location>
        <begin position="20"/>
        <end position="38"/>
    </location>
</feature>
<reference evidence="3 4" key="1">
    <citation type="submission" date="2021-05" db="EMBL/GenBank/DDBJ databases">
        <title>Genome Assembly of Synthetic Allotetraploid Brassica napus Reveals Homoeologous Exchanges between Subgenomes.</title>
        <authorList>
            <person name="Davis J.T."/>
        </authorList>
    </citation>
    <scope>NUCLEOTIDE SEQUENCE [LARGE SCALE GENOMIC DNA]</scope>
    <source>
        <strain evidence="4">cv. Da-Ae</strain>
        <tissue evidence="3">Seedling</tissue>
    </source>
</reference>
<gene>
    <name evidence="3" type="ORF">HID58_072814</name>
</gene>
<keyword evidence="2" id="KW-1133">Transmembrane helix</keyword>
<keyword evidence="4" id="KW-1185">Reference proteome</keyword>
<dbReference type="Proteomes" id="UP000824890">
    <property type="component" value="Unassembled WGS sequence"/>
</dbReference>
<feature type="region of interest" description="Disordered" evidence="1">
    <location>
        <begin position="107"/>
        <end position="131"/>
    </location>
</feature>
<proteinExistence type="predicted"/>
<dbReference type="EMBL" id="JAGKQM010000016">
    <property type="protein sequence ID" value="KAH0875452.1"/>
    <property type="molecule type" value="Genomic_DNA"/>
</dbReference>
<evidence type="ECO:0000313" key="4">
    <source>
        <dbReference type="Proteomes" id="UP000824890"/>
    </source>
</evidence>
<keyword evidence="2" id="KW-0472">Membrane</keyword>